<evidence type="ECO:0000259" key="14">
    <source>
        <dbReference type="Pfam" id="PF18913"/>
    </source>
</evidence>
<evidence type="ECO:0000256" key="6">
    <source>
        <dbReference type="ARBA" id="ARBA00022723"/>
    </source>
</evidence>
<dbReference type="Pfam" id="PF18913">
    <property type="entry name" value="FBPase_C"/>
    <property type="match status" value="1"/>
</dbReference>
<evidence type="ECO:0000256" key="1">
    <source>
        <dbReference type="ARBA" id="ARBA00001273"/>
    </source>
</evidence>
<dbReference type="GO" id="GO:0006002">
    <property type="term" value="P:fructose 6-phosphate metabolic process"/>
    <property type="evidence" value="ECO:0007669"/>
    <property type="project" value="TreeGrafter"/>
</dbReference>
<feature type="domain" description="Fructose-1-6-bisphosphatase class 1 C-terminal" evidence="14">
    <location>
        <begin position="244"/>
        <end position="369"/>
    </location>
</feature>
<keyword evidence="9 12" id="KW-0119">Carbohydrate metabolism</keyword>
<dbReference type="GO" id="GO:0042132">
    <property type="term" value="F:fructose 1,6-bisphosphate 1-phosphatase activity"/>
    <property type="evidence" value="ECO:0007669"/>
    <property type="project" value="UniProtKB-EC"/>
</dbReference>
<dbReference type="GO" id="GO:0046872">
    <property type="term" value="F:metal ion binding"/>
    <property type="evidence" value="ECO:0007669"/>
    <property type="project" value="UniProtKB-KW"/>
</dbReference>
<sequence>MSTSSDELTSLEKFSRQRMRSSFIDKEDLIDGRNPKHDEKPMVGETVVTYLLRTNRHLLNLLEDNVQYSETKNERDSLHDLVALLASITLAIKQVGAMVRRMGLPFAESNNPEELSKLANETWITCLLFSRTCCMLVSEDLEEPVAIEDEMQGQYAVVFDPLTGLADPPCEDRGAIFGIFRQLTRGPPRMDDVIQPGKQLIAAGYALYGAATTLMFSIGDGLHGFTLDPSLNEFILTHENIKVPYTGHQYSVNEGRTVLYDERTREMLQALKSQPSLDGKKRQLRYVGSLVADVHRTIMYGGVYMYPQNKNNPMGAIKLLYEAAPIAFLVANGGGQALTGLDPILELVPTSIHDRVPVFFGSEDDTNFCTGFYRASKPIDDPMFTLRRTASILEYSHKAVLDDDEVEEDGILCAHLPQVG</sequence>
<dbReference type="GO" id="GO:0030388">
    <property type="term" value="P:fructose 1,6-bisphosphate metabolic process"/>
    <property type="evidence" value="ECO:0007669"/>
    <property type="project" value="TreeGrafter"/>
</dbReference>
<dbReference type="InterPro" id="IPR033391">
    <property type="entry name" value="FBPase_N"/>
</dbReference>
<dbReference type="SUPFAM" id="SSF56655">
    <property type="entry name" value="Carbohydrate phosphatase"/>
    <property type="match status" value="1"/>
</dbReference>
<protein>
    <recommendedName>
        <fullName evidence="5">fructose-bisphosphatase</fullName>
        <ecNumber evidence="5">3.1.3.11</ecNumber>
    </recommendedName>
    <alternativeName>
        <fullName evidence="11">D-fructose-1,6-bisphosphate 1-phosphohydrolase</fullName>
    </alternativeName>
</protein>
<dbReference type="Pfam" id="PF00316">
    <property type="entry name" value="FBPase"/>
    <property type="match status" value="1"/>
</dbReference>
<keyword evidence="7 12" id="KW-0378">Hydrolase</keyword>
<keyword evidence="6" id="KW-0479">Metal-binding</keyword>
<dbReference type="Gene3D" id="3.30.540.10">
    <property type="entry name" value="Fructose-1,6-Bisphosphatase, subunit A, domain 1"/>
    <property type="match status" value="1"/>
</dbReference>
<keyword evidence="8" id="KW-0460">Magnesium</keyword>
<dbReference type="InterPro" id="IPR044015">
    <property type="entry name" value="FBPase_C_dom"/>
</dbReference>
<evidence type="ECO:0000256" key="2">
    <source>
        <dbReference type="ARBA" id="ARBA00001946"/>
    </source>
</evidence>
<evidence type="ECO:0000259" key="13">
    <source>
        <dbReference type="Pfam" id="PF00316"/>
    </source>
</evidence>
<dbReference type="PANTHER" id="PTHR11556:SF1">
    <property type="entry name" value="FRUCTOSE-BISPHOSPHATASE"/>
    <property type="match status" value="1"/>
</dbReference>
<evidence type="ECO:0000313" key="16">
    <source>
        <dbReference type="Proteomes" id="UP001157974"/>
    </source>
</evidence>
<dbReference type="GO" id="GO:0005986">
    <property type="term" value="P:sucrose biosynthetic process"/>
    <property type="evidence" value="ECO:0007669"/>
    <property type="project" value="TreeGrafter"/>
</dbReference>
<dbReference type="InterPro" id="IPR028343">
    <property type="entry name" value="FBPtase"/>
</dbReference>
<evidence type="ECO:0000256" key="4">
    <source>
        <dbReference type="ARBA" id="ARBA00011881"/>
    </source>
</evidence>
<dbReference type="PIRSF" id="PIRSF000904">
    <property type="entry name" value="FBPtase_SBPase"/>
    <property type="match status" value="1"/>
</dbReference>
<gene>
    <name evidence="15" type="ORF">NDN08_006828</name>
</gene>
<evidence type="ECO:0000256" key="10">
    <source>
        <dbReference type="ARBA" id="ARBA00024331"/>
    </source>
</evidence>
<feature type="domain" description="Fructose-1-6-bisphosphatase class I N-terminal" evidence="13">
    <location>
        <begin position="70"/>
        <end position="239"/>
    </location>
</feature>
<organism evidence="15 16">
    <name type="scientific">Rhodosorus marinus</name>
    <dbReference type="NCBI Taxonomy" id="101924"/>
    <lineage>
        <taxon>Eukaryota</taxon>
        <taxon>Rhodophyta</taxon>
        <taxon>Stylonematophyceae</taxon>
        <taxon>Stylonematales</taxon>
        <taxon>Stylonemataceae</taxon>
        <taxon>Rhodosorus</taxon>
    </lineage>
</organism>
<dbReference type="InterPro" id="IPR000146">
    <property type="entry name" value="FBPase_class-1"/>
</dbReference>
<dbReference type="AlphaFoldDB" id="A0AAV8UMW1"/>
<reference evidence="15 16" key="1">
    <citation type="journal article" date="2023" name="Nat. Commun.">
        <title>Origin of minicircular mitochondrial genomes in red algae.</title>
        <authorList>
            <person name="Lee Y."/>
            <person name="Cho C.H."/>
            <person name="Lee Y.M."/>
            <person name="Park S.I."/>
            <person name="Yang J.H."/>
            <person name="West J.A."/>
            <person name="Bhattacharya D."/>
            <person name="Yoon H.S."/>
        </authorList>
    </citation>
    <scope>NUCLEOTIDE SEQUENCE [LARGE SCALE GENOMIC DNA]</scope>
    <source>
        <strain evidence="15 16">CCMP1338</strain>
        <tissue evidence="15">Whole cell</tissue>
    </source>
</reference>
<evidence type="ECO:0000256" key="12">
    <source>
        <dbReference type="RuleBase" id="RU000508"/>
    </source>
</evidence>
<dbReference type="PIRSF" id="PIRSF500210">
    <property type="entry name" value="FBPtase"/>
    <property type="match status" value="1"/>
</dbReference>
<evidence type="ECO:0000256" key="3">
    <source>
        <dbReference type="ARBA" id="ARBA00010941"/>
    </source>
</evidence>
<evidence type="ECO:0000256" key="9">
    <source>
        <dbReference type="ARBA" id="ARBA00023277"/>
    </source>
</evidence>
<comment type="subunit">
    <text evidence="4">Homotetramer.</text>
</comment>
<comment type="catalytic activity">
    <reaction evidence="1">
        <text>beta-D-fructose 1,6-bisphosphate + H2O = beta-D-fructose 6-phosphate + phosphate</text>
        <dbReference type="Rhea" id="RHEA:11064"/>
        <dbReference type="ChEBI" id="CHEBI:15377"/>
        <dbReference type="ChEBI" id="CHEBI:32966"/>
        <dbReference type="ChEBI" id="CHEBI:43474"/>
        <dbReference type="ChEBI" id="CHEBI:57634"/>
        <dbReference type="EC" id="3.1.3.11"/>
    </reaction>
</comment>
<dbReference type="HAMAP" id="MF_01855">
    <property type="entry name" value="FBPase_class1"/>
    <property type="match status" value="1"/>
</dbReference>
<dbReference type="CDD" id="cd00354">
    <property type="entry name" value="FBPase"/>
    <property type="match status" value="1"/>
</dbReference>
<proteinExistence type="inferred from homology"/>
<evidence type="ECO:0000256" key="8">
    <source>
        <dbReference type="ARBA" id="ARBA00022842"/>
    </source>
</evidence>
<evidence type="ECO:0000256" key="7">
    <source>
        <dbReference type="ARBA" id="ARBA00022801"/>
    </source>
</evidence>
<dbReference type="PANTHER" id="PTHR11556">
    <property type="entry name" value="FRUCTOSE-1,6-BISPHOSPHATASE-RELATED"/>
    <property type="match status" value="1"/>
</dbReference>
<dbReference type="GO" id="GO:0006094">
    <property type="term" value="P:gluconeogenesis"/>
    <property type="evidence" value="ECO:0007669"/>
    <property type="project" value="TreeGrafter"/>
</dbReference>
<accession>A0AAV8UMW1</accession>
<dbReference type="Proteomes" id="UP001157974">
    <property type="component" value="Unassembled WGS sequence"/>
</dbReference>
<comment type="pathway">
    <text evidence="10">Carbohydrate biosynthesis.</text>
</comment>
<dbReference type="GO" id="GO:0006000">
    <property type="term" value="P:fructose metabolic process"/>
    <property type="evidence" value="ECO:0007669"/>
    <property type="project" value="TreeGrafter"/>
</dbReference>
<keyword evidence="16" id="KW-1185">Reference proteome</keyword>
<evidence type="ECO:0000256" key="5">
    <source>
        <dbReference type="ARBA" id="ARBA00013093"/>
    </source>
</evidence>
<comment type="cofactor">
    <cofactor evidence="2">
        <name>Mg(2+)</name>
        <dbReference type="ChEBI" id="CHEBI:18420"/>
    </cofactor>
</comment>
<evidence type="ECO:0000313" key="15">
    <source>
        <dbReference type="EMBL" id="KAJ8902423.1"/>
    </source>
</evidence>
<name>A0AAV8UMW1_9RHOD</name>
<dbReference type="EMBL" id="JAMWBK010000009">
    <property type="protein sequence ID" value="KAJ8902423.1"/>
    <property type="molecule type" value="Genomic_DNA"/>
</dbReference>
<dbReference type="Gene3D" id="3.40.190.80">
    <property type="match status" value="1"/>
</dbReference>
<evidence type="ECO:0000256" key="11">
    <source>
        <dbReference type="ARBA" id="ARBA00032973"/>
    </source>
</evidence>
<dbReference type="GO" id="GO:0005829">
    <property type="term" value="C:cytosol"/>
    <property type="evidence" value="ECO:0007669"/>
    <property type="project" value="TreeGrafter"/>
</dbReference>
<comment type="caution">
    <text evidence="15">The sequence shown here is derived from an EMBL/GenBank/DDBJ whole genome shotgun (WGS) entry which is preliminary data.</text>
</comment>
<comment type="similarity">
    <text evidence="3 12">Belongs to the FBPase class 1 family.</text>
</comment>
<dbReference type="EC" id="3.1.3.11" evidence="5"/>
<dbReference type="PRINTS" id="PR00115">
    <property type="entry name" value="F16BPHPHTASE"/>
</dbReference>